<evidence type="ECO:0000256" key="12">
    <source>
        <dbReference type="ARBA" id="ARBA00025131"/>
    </source>
</evidence>
<feature type="region of interest" description="Disordered" evidence="15">
    <location>
        <begin position="1"/>
        <end position="21"/>
    </location>
</feature>
<dbReference type="InterPro" id="IPR036872">
    <property type="entry name" value="CH_dom_sf"/>
</dbReference>
<reference evidence="17" key="1">
    <citation type="submission" date="2025-08" db="UniProtKB">
        <authorList>
            <consortium name="Ensembl"/>
        </authorList>
    </citation>
    <scope>IDENTIFICATION</scope>
</reference>
<keyword evidence="7 13" id="KW-0303">Gap junction</keyword>
<dbReference type="Proteomes" id="UP000472262">
    <property type="component" value="Unassembled WGS sequence"/>
</dbReference>
<dbReference type="PANTHER" id="PTHR23167:SF18">
    <property type="entry name" value="CYTOSPIN-A"/>
    <property type="match status" value="1"/>
</dbReference>
<evidence type="ECO:0000256" key="6">
    <source>
        <dbReference type="ARBA" id="ARBA00022618"/>
    </source>
</evidence>
<dbReference type="PROSITE" id="PS50021">
    <property type="entry name" value="CH"/>
    <property type="match status" value="1"/>
</dbReference>
<dbReference type="SMART" id="SM00033">
    <property type="entry name" value="CH"/>
    <property type="match status" value="1"/>
</dbReference>
<name>A0A672QX89_SINGR</name>
<evidence type="ECO:0000313" key="17">
    <source>
        <dbReference type="Ensembl" id="ENSSGRP00000080929.1"/>
    </source>
</evidence>
<dbReference type="CDD" id="cd21256">
    <property type="entry name" value="CH_CYTSA"/>
    <property type="match status" value="1"/>
</dbReference>
<feature type="compositionally biased region" description="Low complexity" evidence="15">
    <location>
        <begin position="855"/>
        <end position="877"/>
    </location>
</feature>
<dbReference type="Ensembl" id="ENSSGRT00000086177.1">
    <property type="protein sequence ID" value="ENSSGRP00000080929.1"/>
    <property type="gene ID" value="ENSSGRG00000040912.1"/>
</dbReference>
<keyword evidence="9 14" id="KW-0175">Coiled coil</keyword>
<dbReference type="InterPro" id="IPR050540">
    <property type="entry name" value="F-actin_Monoox_Mical"/>
</dbReference>
<keyword evidence="10 13" id="KW-0206">Cytoskeleton</keyword>
<dbReference type="GO" id="GO:0051301">
    <property type="term" value="P:cell division"/>
    <property type="evidence" value="ECO:0007669"/>
    <property type="project" value="UniProtKB-UniRule"/>
</dbReference>
<dbReference type="GO" id="GO:0005921">
    <property type="term" value="C:gap junction"/>
    <property type="evidence" value="ECO:0007669"/>
    <property type="project" value="UniProtKB-SubCell"/>
</dbReference>
<feature type="compositionally biased region" description="Low complexity" evidence="15">
    <location>
        <begin position="248"/>
        <end position="262"/>
    </location>
</feature>
<feature type="coiled-coil region" evidence="14">
    <location>
        <begin position="298"/>
        <end position="328"/>
    </location>
</feature>
<reference evidence="17" key="2">
    <citation type="submission" date="2025-09" db="UniProtKB">
        <authorList>
            <consortium name="Ensembl"/>
        </authorList>
    </citation>
    <scope>IDENTIFICATION</scope>
</reference>
<feature type="region of interest" description="Disordered" evidence="15">
    <location>
        <begin position="855"/>
        <end position="887"/>
    </location>
</feature>
<feature type="compositionally biased region" description="Basic and acidic residues" evidence="15">
    <location>
        <begin position="9"/>
        <end position="20"/>
    </location>
</feature>
<dbReference type="Gene3D" id="1.10.418.10">
    <property type="entry name" value="Calponin-like domain"/>
    <property type="match status" value="1"/>
</dbReference>
<evidence type="ECO:0000313" key="18">
    <source>
        <dbReference type="Proteomes" id="UP000472262"/>
    </source>
</evidence>
<dbReference type="Pfam" id="PF00307">
    <property type="entry name" value="CH"/>
    <property type="match status" value="1"/>
</dbReference>
<comment type="subcellular location">
    <subcellularLocation>
        <location evidence="1 13">Cytoplasm</location>
        <location evidence="1 13">Cytoskeleton</location>
        <location evidence="1 13">Spindle</location>
    </subcellularLocation>
    <subcellularLocation>
        <location evidence="13">Cytoplasm</location>
        <location evidence="13">Cytoskeleton</location>
    </subcellularLocation>
    <subcellularLocation>
        <location evidence="13">Cell junction</location>
        <location evidence="13">Gap junction</location>
    </subcellularLocation>
</comment>
<gene>
    <name evidence="17" type="primary">specc1lb</name>
</gene>
<feature type="coiled-coil region" evidence="14">
    <location>
        <begin position="369"/>
        <end position="428"/>
    </location>
</feature>
<evidence type="ECO:0000256" key="2">
    <source>
        <dbReference type="ARBA" id="ARBA00009452"/>
    </source>
</evidence>
<evidence type="ECO:0000256" key="7">
    <source>
        <dbReference type="ARBA" id="ARBA00022868"/>
    </source>
</evidence>
<evidence type="ECO:0000256" key="14">
    <source>
        <dbReference type="SAM" id="Coils"/>
    </source>
</evidence>
<feature type="region of interest" description="Disordered" evidence="15">
    <location>
        <begin position="35"/>
        <end position="55"/>
    </location>
</feature>
<keyword evidence="8 13" id="KW-0965">Cell junction</keyword>
<evidence type="ECO:0000256" key="5">
    <source>
        <dbReference type="ARBA" id="ARBA00022490"/>
    </source>
</evidence>
<dbReference type="PANTHER" id="PTHR23167">
    <property type="entry name" value="CALPONIN HOMOLOGY DOMAIN-CONTAINING PROTEIN DDB_G0272472-RELATED"/>
    <property type="match status" value="1"/>
</dbReference>
<sequence length="1004" mass="112005">MSSTAKDPGTTRENLRERTRASVAKKLAVPTDAMPLKRSRCRTVAETDSRISKSRSDSQISHKAVLECQVKDLLGLAKSKDLEILHLRSELGGMRAQLGLEELEAPDAEQKEVSPVISATDVESTLLLLQDQNQGILDELNMLKSENWMLKDRLNALGFSLEHRLDSPDKGLCCPSLSPEPVAAGCSGGHRENRVGGMCASSAEGSAQGSTEDLLSETRRVGPPDAVDSECSEAYQPITSSDDALDAPSGCGSSSESEGGPPSREHSHRGSSGNTSEVSMACLTERIHQMEENQHSTAEELQATLQELADLQQITQELTTENERLGEERAILVDSLCQQGERLELYGRQLDYFRGLLDEHRVAYAKDDEDAKSGRYVELERRYAELNEDSRFEREQLLGVQQQLSSALKMAEQENAEAQGLMGALKERVLVAERAVEMERRERAVAKAELEALRVVSEGEQVELNRCRIQLEQERQRVAQLLSIHNAGDKTDIRHLLDSERLDKERAEAKAAQLQEELGHTRSEAAQLQEAVSKLEGEFRAFRDDVQAQLAEQKRLLKQQCSELEEKDTEIADMKETIFELEDEVEQHRAVKLHDNLIISDLENSIQKLHDQKYDMEKEIKILHRKLREESAEWRQFQADLQTAVIIANDIKTEAQEEIGDLRRRLQEAQEKNEKMNKELDELKSKKQEEERGRVFNYMNAVERDLAALRQGMGLSRRSSTSSEPSPTVKTLIKTSPTSDAAVAVVPAAAIPRTPLSPSPIKTPPAAAVSPMQLNHATYSLLCFVMIICVFLCNSIADHLLRTSPVTRPSCSLQRVTNIDSTKSISVSHRSSEELKRDLSVTDASTPSSVIALGSSSPQLSLSSSCSSPTASVTPTTRGRLREERKDPLSALAREYGGSKRNALLRWCQKKTEGYQNIDITNFSSSWNDGLAFCAILHTYLPAHIPYHELNSQDKRRNFTLAFQAAESVGIKSTLDIGEMVHTERSDWQSVMIYVTAIYKYFET</sequence>
<protein>
    <recommendedName>
        <fullName evidence="4 13">Cytospin-A</fullName>
    </recommendedName>
</protein>
<evidence type="ECO:0000256" key="3">
    <source>
        <dbReference type="ARBA" id="ARBA00011235"/>
    </source>
</evidence>
<comment type="subunit">
    <text evidence="3 13">May interact with both microtubules and actin cytoskeleton.</text>
</comment>
<feature type="region of interest" description="Disordered" evidence="15">
    <location>
        <begin position="197"/>
        <end position="277"/>
    </location>
</feature>
<evidence type="ECO:0000256" key="11">
    <source>
        <dbReference type="ARBA" id="ARBA00023306"/>
    </source>
</evidence>
<dbReference type="SUPFAM" id="SSF47576">
    <property type="entry name" value="Calponin-homology domain, CH-domain"/>
    <property type="match status" value="1"/>
</dbReference>
<dbReference type="InterPro" id="IPR001715">
    <property type="entry name" value="CH_dom"/>
</dbReference>
<keyword evidence="6 13" id="KW-0132">Cell division</keyword>
<organism evidence="17 18">
    <name type="scientific">Sinocyclocheilus grahami</name>
    <name type="common">Dianchi golden-line fish</name>
    <name type="synonym">Barbus grahami</name>
    <dbReference type="NCBI Taxonomy" id="75366"/>
    <lineage>
        <taxon>Eukaryota</taxon>
        <taxon>Metazoa</taxon>
        <taxon>Chordata</taxon>
        <taxon>Craniata</taxon>
        <taxon>Vertebrata</taxon>
        <taxon>Euteleostomi</taxon>
        <taxon>Actinopterygii</taxon>
        <taxon>Neopterygii</taxon>
        <taxon>Teleostei</taxon>
        <taxon>Ostariophysi</taxon>
        <taxon>Cypriniformes</taxon>
        <taxon>Cyprinidae</taxon>
        <taxon>Cyprininae</taxon>
        <taxon>Sinocyclocheilus</taxon>
    </lineage>
</organism>
<feature type="compositionally biased region" description="Basic and acidic residues" evidence="15">
    <location>
        <begin position="43"/>
        <end position="55"/>
    </location>
</feature>
<dbReference type="GO" id="GO:0005819">
    <property type="term" value="C:spindle"/>
    <property type="evidence" value="ECO:0007669"/>
    <property type="project" value="UniProtKB-SubCell"/>
</dbReference>
<evidence type="ECO:0000256" key="15">
    <source>
        <dbReference type="SAM" id="MobiDB-lite"/>
    </source>
</evidence>
<evidence type="ECO:0000256" key="10">
    <source>
        <dbReference type="ARBA" id="ARBA00023212"/>
    </source>
</evidence>
<feature type="domain" description="Calponin-homology (CH)" evidence="16">
    <location>
        <begin position="898"/>
        <end position="1003"/>
    </location>
</feature>
<evidence type="ECO:0000256" key="8">
    <source>
        <dbReference type="ARBA" id="ARBA00022949"/>
    </source>
</evidence>
<evidence type="ECO:0000256" key="9">
    <source>
        <dbReference type="ARBA" id="ARBA00023054"/>
    </source>
</evidence>
<dbReference type="GO" id="GO:0005737">
    <property type="term" value="C:cytoplasm"/>
    <property type="evidence" value="ECO:0007669"/>
    <property type="project" value="UniProtKB-UniRule"/>
</dbReference>
<keyword evidence="11 13" id="KW-0131">Cell cycle</keyword>
<feature type="coiled-coil region" evidence="14">
    <location>
        <begin position="652"/>
        <end position="693"/>
    </location>
</feature>
<feature type="compositionally biased region" description="Polar residues" evidence="15">
    <location>
        <begin position="203"/>
        <end position="213"/>
    </location>
</feature>
<evidence type="ECO:0000259" key="16">
    <source>
        <dbReference type="PROSITE" id="PS50021"/>
    </source>
</evidence>
<evidence type="ECO:0000256" key="1">
    <source>
        <dbReference type="ARBA" id="ARBA00004186"/>
    </source>
</evidence>
<dbReference type="FunFam" id="1.10.418.10:FF:000020">
    <property type="entry name" value="Cytospin-A isoform 1"/>
    <property type="match status" value="1"/>
</dbReference>
<accession>A0A672QX89</accession>
<comment type="function">
    <text evidence="12 13">Involved in cytokinesis and spindle organization. May play a role in actin cytoskeleton organization and microtubule stabilization and hence required for proper cell adhesion and migration.</text>
</comment>
<dbReference type="AlphaFoldDB" id="A0A672QX89"/>
<keyword evidence="18" id="KW-1185">Reference proteome</keyword>
<evidence type="ECO:0000256" key="4">
    <source>
        <dbReference type="ARBA" id="ARBA00015657"/>
    </source>
</evidence>
<keyword evidence="5 13" id="KW-0963">Cytoplasm</keyword>
<comment type="similarity">
    <text evidence="2 13">Belongs to the cytospin-A family.</text>
</comment>
<proteinExistence type="inferred from homology"/>
<feature type="coiled-coil region" evidence="14">
    <location>
        <begin position="497"/>
        <end position="619"/>
    </location>
</feature>
<evidence type="ECO:0000256" key="13">
    <source>
        <dbReference type="RuleBase" id="RU367063"/>
    </source>
</evidence>